<comment type="caution">
    <text evidence="1">The sequence shown here is derived from an EMBL/GenBank/DDBJ whole genome shotgun (WGS) entry which is preliminary data.</text>
</comment>
<reference evidence="1 2" key="1">
    <citation type="submission" date="2006-05" db="EMBL/GenBank/DDBJ databases">
        <authorList>
            <person name="King G."/>
            <person name="Ferriera S."/>
            <person name="Johnson J."/>
            <person name="Kravitz S."/>
            <person name="Beeson K."/>
            <person name="Sutton G."/>
            <person name="Rogers Y.-H."/>
            <person name="Friedman R."/>
            <person name="Frazier M."/>
            <person name="Venter J.C."/>
        </authorList>
    </citation>
    <scope>NUCLEOTIDE SEQUENCE [LARGE SCALE GENOMIC DNA]</scope>
    <source>
        <strain evidence="2">ATCC 25650 / DSM 13394 / JCM 20685 / NBRC 16684 / NCIMB 2208 / IAM 12614 / B1</strain>
    </source>
</reference>
<gene>
    <name evidence="1" type="ORF">SIAM614_18804</name>
</gene>
<dbReference type="AlphaFoldDB" id="A0NPP1"/>
<organism evidence="1 2">
    <name type="scientific">Roseibium aggregatum (strain ATCC 25650 / DSM 13394 / JCM 20685 / NBRC 16684 / NCIMB 2208 / IAM 12614 / B1)</name>
    <name type="common">Stappia aggregata</name>
    <dbReference type="NCBI Taxonomy" id="384765"/>
    <lineage>
        <taxon>Bacteria</taxon>
        <taxon>Pseudomonadati</taxon>
        <taxon>Pseudomonadota</taxon>
        <taxon>Alphaproteobacteria</taxon>
        <taxon>Hyphomicrobiales</taxon>
        <taxon>Stappiaceae</taxon>
        <taxon>Roseibium</taxon>
    </lineage>
</organism>
<evidence type="ECO:0000313" key="2">
    <source>
        <dbReference type="Proteomes" id="UP000004848"/>
    </source>
</evidence>
<proteinExistence type="predicted"/>
<sequence>MRRRRRVRKETFTEHLEGARWNKYGAVGTLPLNLILRRTDRFVSKDGRQTRRIWPILQDSANAFPQDEAVVREAAVRPEKP</sequence>
<dbReference type="EMBL" id="AAUW01000003">
    <property type="protein sequence ID" value="EAV45404.1"/>
    <property type="molecule type" value="Genomic_DNA"/>
</dbReference>
<protein>
    <submittedName>
        <fullName evidence="1">Uncharacterized protein</fullName>
    </submittedName>
</protein>
<evidence type="ECO:0000313" key="1">
    <source>
        <dbReference type="EMBL" id="EAV45404.1"/>
    </source>
</evidence>
<name>A0NPP1_ROSAI</name>
<dbReference type="Proteomes" id="UP000004848">
    <property type="component" value="Unassembled WGS sequence"/>
</dbReference>
<accession>A0NPP1</accession>